<evidence type="ECO:0000313" key="2">
    <source>
        <dbReference type="EMBL" id="GGG90887.1"/>
    </source>
</evidence>
<evidence type="ECO:0000313" key="3">
    <source>
        <dbReference type="Proteomes" id="UP000633278"/>
    </source>
</evidence>
<dbReference type="SUPFAM" id="SSF46565">
    <property type="entry name" value="Chaperone J-domain"/>
    <property type="match status" value="1"/>
</dbReference>
<accession>A0A917HVP0</accession>
<dbReference type="PROSITE" id="PS50076">
    <property type="entry name" value="DNAJ_2"/>
    <property type="match status" value="1"/>
</dbReference>
<reference evidence="2" key="2">
    <citation type="submission" date="2020-09" db="EMBL/GenBank/DDBJ databases">
        <authorList>
            <person name="Sun Q."/>
            <person name="Zhou Y."/>
        </authorList>
    </citation>
    <scope>NUCLEOTIDE SEQUENCE</scope>
    <source>
        <strain evidence="2">CGMCC 1.15763</strain>
    </source>
</reference>
<dbReference type="InterPro" id="IPR025309">
    <property type="entry name" value="KTSC_dom"/>
</dbReference>
<feature type="domain" description="J" evidence="1">
    <location>
        <begin position="18"/>
        <end position="89"/>
    </location>
</feature>
<gene>
    <name evidence="2" type="ORF">GCM10011416_04260</name>
</gene>
<dbReference type="AlphaFoldDB" id="A0A917HVP0"/>
<dbReference type="InterPro" id="IPR036869">
    <property type="entry name" value="J_dom_sf"/>
</dbReference>
<dbReference type="Pfam" id="PF13619">
    <property type="entry name" value="KTSC"/>
    <property type="match status" value="1"/>
</dbReference>
<dbReference type="EMBL" id="BMJW01000001">
    <property type="protein sequence ID" value="GGG90887.1"/>
    <property type="molecule type" value="Genomic_DNA"/>
</dbReference>
<reference evidence="2" key="1">
    <citation type="journal article" date="2014" name="Int. J. Syst. Evol. Microbiol.">
        <title>Complete genome sequence of Corynebacterium casei LMG S-19264T (=DSM 44701T), isolated from a smear-ripened cheese.</title>
        <authorList>
            <consortium name="US DOE Joint Genome Institute (JGI-PGF)"/>
            <person name="Walter F."/>
            <person name="Albersmeier A."/>
            <person name="Kalinowski J."/>
            <person name="Ruckert C."/>
        </authorList>
    </citation>
    <scope>NUCLEOTIDE SEQUENCE</scope>
    <source>
        <strain evidence="2">CGMCC 1.15763</strain>
    </source>
</reference>
<evidence type="ECO:0000259" key="1">
    <source>
        <dbReference type="PROSITE" id="PS50076"/>
    </source>
</evidence>
<dbReference type="Gene3D" id="1.10.287.110">
    <property type="entry name" value="DnaJ domain"/>
    <property type="match status" value="1"/>
</dbReference>
<comment type="caution">
    <text evidence="2">The sequence shown here is derived from an EMBL/GenBank/DDBJ whole genome shotgun (WGS) entry which is preliminary data.</text>
</comment>
<protein>
    <submittedName>
        <fullName evidence="2">Molecular chaperone DnaJ</fullName>
    </submittedName>
</protein>
<dbReference type="Proteomes" id="UP000633278">
    <property type="component" value="Unassembled WGS sequence"/>
</dbReference>
<dbReference type="CDD" id="cd06257">
    <property type="entry name" value="DnaJ"/>
    <property type="match status" value="1"/>
</dbReference>
<keyword evidence="3" id="KW-1185">Reference proteome</keyword>
<dbReference type="InterPro" id="IPR001623">
    <property type="entry name" value="DnaJ_domain"/>
</dbReference>
<organism evidence="2 3">
    <name type="scientific">Polaribacter pacificus</name>
    <dbReference type="NCBI Taxonomy" id="1775173"/>
    <lineage>
        <taxon>Bacteria</taxon>
        <taxon>Pseudomonadati</taxon>
        <taxon>Bacteroidota</taxon>
        <taxon>Flavobacteriia</taxon>
        <taxon>Flavobacteriales</taxon>
        <taxon>Flavobacteriaceae</taxon>
    </lineage>
</organism>
<sequence>MNSFAANLKKASMKRINEYKKLFEVEGAISLKELKTTYRGLVKQWHPDKFQDEAKKEEAGIVSTKIIDGYHFLVSIAPETKEASLEEYANTITKAQVADFKHKSMLLEVSFTDGTTYEYFGVNHKLFNKFVNSKSMNNFGRRNIFNSFLYRKSKKASIEV</sequence>
<proteinExistence type="predicted"/>
<name>A0A917HVP0_9FLAO</name>